<dbReference type="Pfam" id="PF00847">
    <property type="entry name" value="AP2"/>
    <property type="match status" value="1"/>
</dbReference>
<dbReference type="Gene3D" id="3.30.730.10">
    <property type="entry name" value="AP2/ERF domain"/>
    <property type="match status" value="1"/>
</dbReference>
<evidence type="ECO:0000256" key="6">
    <source>
        <dbReference type="ARBA" id="ARBA00023242"/>
    </source>
</evidence>
<dbReference type="PANTHER" id="PTHR31839:SF42">
    <property type="entry name" value="DEHYDRATION-RESPONSIVE ELEMENT-BINDING PROTEIN 1F"/>
    <property type="match status" value="1"/>
</dbReference>
<dbReference type="GO" id="GO:0003700">
    <property type="term" value="F:DNA-binding transcription factor activity"/>
    <property type="evidence" value="ECO:0007669"/>
    <property type="project" value="InterPro"/>
</dbReference>
<feature type="compositionally biased region" description="Basic and acidic residues" evidence="8">
    <location>
        <begin position="332"/>
        <end position="342"/>
    </location>
</feature>
<comment type="similarity">
    <text evidence="7">Belongs to the AP2/ERF transcription factor family. ERF subfamily.</text>
</comment>
<dbReference type="FunFam" id="3.30.730.10:FF:000001">
    <property type="entry name" value="Ethylene-responsive transcription factor 2"/>
    <property type="match status" value="1"/>
</dbReference>
<keyword evidence="5" id="KW-0804">Transcription</keyword>
<name>A0A4S8ID36_MUSBA</name>
<dbReference type="SMART" id="SM00380">
    <property type="entry name" value="AP2"/>
    <property type="match status" value="1"/>
</dbReference>
<proteinExistence type="inferred from homology"/>
<dbReference type="InterPro" id="IPR045277">
    <property type="entry name" value="DRE1A-I"/>
</dbReference>
<evidence type="ECO:0000256" key="2">
    <source>
        <dbReference type="ARBA" id="ARBA00023015"/>
    </source>
</evidence>
<feature type="compositionally biased region" description="Low complexity" evidence="8">
    <location>
        <begin position="107"/>
        <end position="134"/>
    </location>
</feature>
<comment type="caution">
    <text evidence="10">The sequence shown here is derived from an EMBL/GenBank/DDBJ whole genome shotgun (WGS) entry which is preliminary data.</text>
</comment>
<feature type="region of interest" description="Disordered" evidence="8">
    <location>
        <begin position="303"/>
        <end position="346"/>
    </location>
</feature>
<dbReference type="PANTHER" id="PTHR31839">
    <property type="entry name" value="DEHYDRATION-RESPONSIVE ELEMENT-BINDING PROTEIN 1D"/>
    <property type="match status" value="1"/>
</dbReference>
<evidence type="ECO:0000313" key="11">
    <source>
        <dbReference type="Proteomes" id="UP000317650"/>
    </source>
</evidence>
<feature type="compositionally biased region" description="Basic and acidic residues" evidence="8">
    <location>
        <begin position="49"/>
        <end position="62"/>
    </location>
</feature>
<evidence type="ECO:0000256" key="5">
    <source>
        <dbReference type="ARBA" id="ARBA00023163"/>
    </source>
</evidence>
<sequence length="398" mass="43534">MQMQTHTSAREQQHILRARNSVRSSHRESPSEEERADEEASRTALSSFRMKEEQIERKKMEIREKVFAQLGRVEEESKRLAVIRKLDLGSQVVRKEGEGVALEFEESSPSSASPSSSSCSSPTVVSTGGSTSASRALGPSPKRKAGRKKFRETRHPVYHGVRERNGGRWVCEVREPRKKSRIWLGTFRAPEMAALAHDVAAIALRGGSAQLNFPDLAGALPRARSTAPDDVRRAAAKAAEMLRPLKSSPAPLPAVSDAGGSQGREEREENTATEDAAAPPAAVFVDEEELFNMPGLMEDMARGRARMSRDHQIDSVEPTAEGSRPIGASGEHSPHEGPRNEHPTTTSERYWRIFNDPGLSSPDATSADPSLVPPEAFQDLAHRVQALTGMVQTIIPLC</sequence>
<gene>
    <name evidence="10" type="ORF">C4D60_Mb02t21060</name>
</gene>
<evidence type="ECO:0000313" key="10">
    <source>
        <dbReference type="EMBL" id="THU45729.1"/>
    </source>
</evidence>
<dbReference type="CDD" id="cd00018">
    <property type="entry name" value="AP2"/>
    <property type="match status" value="1"/>
</dbReference>
<feature type="compositionally biased region" description="Low complexity" evidence="8">
    <location>
        <begin position="273"/>
        <end position="284"/>
    </location>
</feature>
<evidence type="ECO:0000259" key="9">
    <source>
        <dbReference type="PROSITE" id="PS51032"/>
    </source>
</evidence>
<feature type="compositionally biased region" description="Basic and acidic residues" evidence="8">
    <location>
        <begin position="25"/>
        <end position="41"/>
    </location>
</feature>
<dbReference type="GO" id="GO:0005634">
    <property type="term" value="C:nucleus"/>
    <property type="evidence" value="ECO:0007669"/>
    <property type="project" value="UniProtKB-SubCell"/>
</dbReference>
<keyword evidence="2" id="KW-0805">Transcription regulation</keyword>
<dbReference type="PROSITE" id="PS51032">
    <property type="entry name" value="AP2_ERF"/>
    <property type="match status" value="1"/>
</dbReference>
<dbReference type="AlphaFoldDB" id="A0A4S8ID36"/>
<keyword evidence="6" id="KW-0539">Nucleus</keyword>
<evidence type="ECO:0000256" key="8">
    <source>
        <dbReference type="SAM" id="MobiDB-lite"/>
    </source>
</evidence>
<feature type="region of interest" description="Disordered" evidence="8">
    <location>
        <begin position="1"/>
        <end position="62"/>
    </location>
</feature>
<dbReference type="EMBL" id="PYDT01000011">
    <property type="protein sequence ID" value="THU45729.1"/>
    <property type="molecule type" value="Genomic_DNA"/>
</dbReference>
<reference evidence="10 11" key="1">
    <citation type="journal article" date="2019" name="Nat. Plants">
        <title>Genome sequencing of Musa balbisiana reveals subgenome evolution and function divergence in polyploid bananas.</title>
        <authorList>
            <person name="Yao X."/>
        </authorList>
    </citation>
    <scope>NUCLEOTIDE SEQUENCE [LARGE SCALE GENOMIC DNA]</scope>
    <source>
        <strain evidence="11">cv. DH-PKW</strain>
        <tissue evidence="10">Leaves</tissue>
    </source>
</reference>
<feature type="domain" description="AP2/ERF" evidence="9">
    <location>
        <begin position="157"/>
        <end position="214"/>
    </location>
</feature>
<feature type="compositionally biased region" description="Basic residues" evidence="8">
    <location>
        <begin position="141"/>
        <end position="152"/>
    </location>
</feature>
<keyword evidence="4" id="KW-0010">Activator</keyword>
<keyword evidence="3" id="KW-0238">DNA-binding</keyword>
<dbReference type="SUPFAM" id="SSF54171">
    <property type="entry name" value="DNA-binding domain"/>
    <property type="match status" value="1"/>
</dbReference>
<dbReference type="InterPro" id="IPR016177">
    <property type="entry name" value="DNA-bd_dom_sf"/>
</dbReference>
<evidence type="ECO:0000256" key="1">
    <source>
        <dbReference type="ARBA" id="ARBA00004123"/>
    </source>
</evidence>
<protein>
    <recommendedName>
        <fullName evidence="9">AP2/ERF domain-containing protein</fullName>
    </recommendedName>
</protein>
<organism evidence="10 11">
    <name type="scientific">Musa balbisiana</name>
    <name type="common">Banana</name>
    <dbReference type="NCBI Taxonomy" id="52838"/>
    <lineage>
        <taxon>Eukaryota</taxon>
        <taxon>Viridiplantae</taxon>
        <taxon>Streptophyta</taxon>
        <taxon>Embryophyta</taxon>
        <taxon>Tracheophyta</taxon>
        <taxon>Spermatophyta</taxon>
        <taxon>Magnoliopsida</taxon>
        <taxon>Liliopsida</taxon>
        <taxon>Zingiberales</taxon>
        <taxon>Musaceae</taxon>
        <taxon>Musa</taxon>
    </lineage>
</organism>
<keyword evidence="11" id="KW-1185">Reference proteome</keyword>
<evidence type="ECO:0000256" key="7">
    <source>
        <dbReference type="ARBA" id="ARBA00024343"/>
    </source>
</evidence>
<accession>A0A4S8ID36</accession>
<comment type="subcellular location">
    <subcellularLocation>
        <location evidence="1">Nucleus</location>
    </subcellularLocation>
</comment>
<dbReference type="InterPro" id="IPR036955">
    <property type="entry name" value="AP2/ERF_dom_sf"/>
</dbReference>
<feature type="region of interest" description="Disordered" evidence="8">
    <location>
        <begin position="241"/>
        <end position="286"/>
    </location>
</feature>
<dbReference type="InterPro" id="IPR001471">
    <property type="entry name" value="AP2/ERF_dom"/>
</dbReference>
<evidence type="ECO:0000256" key="4">
    <source>
        <dbReference type="ARBA" id="ARBA00023159"/>
    </source>
</evidence>
<dbReference type="InterPro" id="IPR007033">
    <property type="entry name" value="GORAB"/>
</dbReference>
<feature type="compositionally biased region" description="Basic and acidic residues" evidence="8">
    <location>
        <begin position="303"/>
        <end position="314"/>
    </location>
</feature>
<dbReference type="GO" id="GO:0003677">
    <property type="term" value="F:DNA binding"/>
    <property type="evidence" value="ECO:0007669"/>
    <property type="project" value="UniProtKB-KW"/>
</dbReference>
<evidence type="ECO:0000256" key="3">
    <source>
        <dbReference type="ARBA" id="ARBA00023125"/>
    </source>
</evidence>
<dbReference type="Pfam" id="PF04949">
    <property type="entry name" value="Transcrip_act"/>
    <property type="match status" value="1"/>
</dbReference>
<dbReference type="Proteomes" id="UP000317650">
    <property type="component" value="Chromosome 2"/>
</dbReference>
<feature type="region of interest" description="Disordered" evidence="8">
    <location>
        <begin position="104"/>
        <end position="153"/>
    </location>
</feature>
<dbReference type="PRINTS" id="PR00367">
    <property type="entry name" value="ETHRSPELEMNT"/>
</dbReference>